<feature type="transmembrane region" description="Helical" evidence="8">
    <location>
        <begin position="83"/>
        <end position="107"/>
    </location>
</feature>
<evidence type="ECO:0000256" key="7">
    <source>
        <dbReference type="ARBA" id="ARBA00023136"/>
    </source>
</evidence>
<keyword evidence="3" id="KW-0813">Transport</keyword>
<feature type="transmembrane region" description="Helical" evidence="8">
    <location>
        <begin position="185"/>
        <end position="205"/>
    </location>
</feature>
<keyword evidence="7 8" id="KW-0472">Membrane</keyword>
<dbReference type="Pfam" id="PF03845">
    <property type="entry name" value="Spore_permease"/>
    <property type="match status" value="1"/>
</dbReference>
<evidence type="ECO:0000256" key="2">
    <source>
        <dbReference type="ARBA" id="ARBA00007998"/>
    </source>
</evidence>
<feature type="transmembrane region" description="Helical" evidence="8">
    <location>
        <begin position="42"/>
        <end position="63"/>
    </location>
</feature>
<dbReference type="EMBL" id="CP046522">
    <property type="protein sequence ID" value="QGU93770.1"/>
    <property type="molecule type" value="Genomic_DNA"/>
</dbReference>
<evidence type="ECO:0000256" key="6">
    <source>
        <dbReference type="ARBA" id="ARBA00022989"/>
    </source>
</evidence>
<organism evidence="9 10">
    <name type="scientific">Clostridium bovifaecis</name>
    <dbReference type="NCBI Taxonomy" id="2184719"/>
    <lineage>
        <taxon>Bacteria</taxon>
        <taxon>Bacillati</taxon>
        <taxon>Bacillota</taxon>
        <taxon>Clostridia</taxon>
        <taxon>Eubacteriales</taxon>
        <taxon>Clostridiaceae</taxon>
        <taxon>Clostridium</taxon>
    </lineage>
</organism>
<reference evidence="9 10" key="1">
    <citation type="submission" date="2019-12" db="EMBL/GenBank/DDBJ databases">
        <title>Genome sequenceing of Clostridium bovifaecis.</title>
        <authorList>
            <person name="Yao Y."/>
        </authorList>
    </citation>
    <scope>NUCLEOTIDE SEQUENCE [LARGE SCALE GENOMIC DNA]</scope>
    <source>
        <strain evidence="9 10">BXX</strain>
    </source>
</reference>
<dbReference type="GO" id="GO:0016020">
    <property type="term" value="C:membrane"/>
    <property type="evidence" value="ECO:0007669"/>
    <property type="project" value="UniProtKB-SubCell"/>
</dbReference>
<evidence type="ECO:0000256" key="5">
    <source>
        <dbReference type="ARBA" id="ARBA00022692"/>
    </source>
</evidence>
<dbReference type="Proteomes" id="UP000422764">
    <property type="component" value="Chromosome"/>
</dbReference>
<evidence type="ECO:0000256" key="8">
    <source>
        <dbReference type="SAM" id="Phobius"/>
    </source>
</evidence>
<dbReference type="PANTHER" id="PTHR34975">
    <property type="entry name" value="SPORE GERMINATION PROTEIN A2"/>
    <property type="match status" value="1"/>
</dbReference>
<evidence type="ECO:0000313" key="10">
    <source>
        <dbReference type="Proteomes" id="UP000422764"/>
    </source>
</evidence>
<keyword evidence="10" id="KW-1185">Reference proteome</keyword>
<sequence>MIKVIRGKLKAVNMLSLLILTMLSIRLIILPRDIIEHAKCDAWISIIVVGIISYISAYIFYSISMKYPKLNFAEISTKVLGAFLGKISILIITIYTMTAIGLFLRLFSESIKTFLEETPSIVVIIVLICACSYCLIKGIKTISIIYDILLPGVLVIIVTILFMTYKNAEFKNLLPCLHNGFRPVISGSLHAIQPALGCGIISYIMPYFEEAKETKKWMNVAVAVAIFVYLLLIIMSLAVLDVMEIQQLNFPTISLAKTIEMREEIFERTESFFMAAWIPNAFTTIVTFYIITTLNIKELFNVKKSSGINKIILLQTPFFVTIALLPRNVPKLNEYLILSNKVAAYLNLGYLPVFFLIVLMKGKGAG</sequence>
<protein>
    <submittedName>
        <fullName evidence="9">GerAB/ArcD/ProY family transporter</fullName>
    </submittedName>
</protein>
<keyword evidence="4" id="KW-0309">Germination</keyword>
<comment type="subcellular location">
    <subcellularLocation>
        <location evidence="1">Membrane</location>
        <topology evidence="1">Multi-pass membrane protein</topology>
    </subcellularLocation>
</comment>
<gene>
    <name evidence="9" type="ORF">GOM49_00190</name>
</gene>
<dbReference type="PANTHER" id="PTHR34975:SF2">
    <property type="entry name" value="SPORE GERMINATION PROTEIN A2"/>
    <property type="match status" value="1"/>
</dbReference>
<dbReference type="AlphaFoldDB" id="A0A6I6ENZ8"/>
<feature type="transmembrane region" description="Helical" evidence="8">
    <location>
        <begin position="311"/>
        <end position="330"/>
    </location>
</feature>
<feature type="transmembrane region" description="Helical" evidence="8">
    <location>
        <begin position="217"/>
        <end position="240"/>
    </location>
</feature>
<dbReference type="NCBIfam" id="TIGR00912">
    <property type="entry name" value="2A0309"/>
    <property type="match status" value="1"/>
</dbReference>
<keyword evidence="6 8" id="KW-1133">Transmembrane helix</keyword>
<evidence type="ECO:0000256" key="4">
    <source>
        <dbReference type="ARBA" id="ARBA00022544"/>
    </source>
</evidence>
<accession>A0A6I6ENZ8</accession>
<evidence type="ECO:0000256" key="3">
    <source>
        <dbReference type="ARBA" id="ARBA00022448"/>
    </source>
</evidence>
<comment type="similarity">
    <text evidence="2">Belongs to the amino acid-polyamine-organocation (APC) superfamily. Spore germination protein (SGP) (TC 2.A.3.9) family.</text>
</comment>
<dbReference type="GO" id="GO:0009847">
    <property type="term" value="P:spore germination"/>
    <property type="evidence" value="ECO:0007669"/>
    <property type="project" value="InterPro"/>
</dbReference>
<feature type="transmembrane region" description="Helical" evidence="8">
    <location>
        <begin position="119"/>
        <end position="136"/>
    </location>
</feature>
<feature type="transmembrane region" description="Helical" evidence="8">
    <location>
        <begin position="342"/>
        <end position="360"/>
    </location>
</feature>
<evidence type="ECO:0000313" key="9">
    <source>
        <dbReference type="EMBL" id="QGU93770.1"/>
    </source>
</evidence>
<feature type="transmembrane region" description="Helical" evidence="8">
    <location>
        <begin position="148"/>
        <end position="165"/>
    </location>
</feature>
<name>A0A6I6ENZ8_9CLOT</name>
<feature type="transmembrane region" description="Helical" evidence="8">
    <location>
        <begin position="12"/>
        <end position="30"/>
    </location>
</feature>
<feature type="transmembrane region" description="Helical" evidence="8">
    <location>
        <begin position="271"/>
        <end position="291"/>
    </location>
</feature>
<dbReference type="Gene3D" id="1.20.1740.10">
    <property type="entry name" value="Amino acid/polyamine transporter I"/>
    <property type="match status" value="1"/>
</dbReference>
<dbReference type="InterPro" id="IPR004761">
    <property type="entry name" value="Spore_GerAB"/>
</dbReference>
<proteinExistence type="inferred from homology"/>
<evidence type="ECO:0000256" key="1">
    <source>
        <dbReference type="ARBA" id="ARBA00004141"/>
    </source>
</evidence>
<keyword evidence="5 8" id="KW-0812">Transmembrane</keyword>